<evidence type="ECO:0008006" key="4">
    <source>
        <dbReference type="Google" id="ProtNLM"/>
    </source>
</evidence>
<reference evidence="2" key="1">
    <citation type="submission" date="2019-10" db="EMBL/GenBank/DDBJ databases">
        <authorList>
            <consortium name="Genoscope - CEA"/>
            <person name="William W."/>
        </authorList>
    </citation>
    <scope>NUCLEOTIDE SEQUENCE [LARGE SCALE GENOMIC DNA]</scope>
    <source>
        <strain evidence="2">BBR_PRJEB10992</strain>
    </source>
</reference>
<evidence type="ECO:0000313" key="2">
    <source>
        <dbReference type="EMBL" id="VXD23134.1"/>
    </source>
</evidence>
<dbReference type="AlphaFoldDB" id="A0A7Z9BV56"/>
<gene>
    <name evidence="2" type="ORF">PL8927_760314</name>
</gene>
<evidence type="ECO:0000313" key="3">
    <source>
        <dbReference type="Proteomes" id="UP000184550"/>
    </source>
</evidence>
<evidence type="ECO:0000256" key="1">
    <source>
        <dbReference type="SAM" id="MobiDB-lite"/>
    </source>
</evidence>
<feature type="region of interest" description="Disordered" evidence="1">
    <location>
        <begin position="58"/>
        <end position="118"/>
    </location>
</feature>
<accession>A0A7Z9BV56</accession>
<sequence>MKFPSINVSNLRPLRFLMVALLCAFLWIGYAIPSLAAVSSPSKGEDALKQIQKDSEQVLRGGPPSLKDVQAKTNEGLNVVQGDADKEKMKNPGNTQNSTDVEEKITEGMDKIRDIFTP</sequence>
<name>A0A7Z9BV56_9CYAN</name>
<keyword evidence="3" id="KW-1185">Reference proteome</keyword>
<proteinExistence type="predicted"/>
<feature type="compositionally biased region" description="Basic and acidic residues" evidence="1">
    <location>
        <begin position="101"/>
        <end position="118"/>
    </location>
</feature>
<dbReference type="OrthoDB" id="460499at2"/>
<comment type="caution">
    <text evidence="2">The sequence shown here is derived from an EMBL/GenBank/DDBJ whole genome shotgun (WGS) entry which is preliminary data.</text>
</comment>
<dbReference type="Proteomes" id="UP000184550">
    <property type="component" value="Unassembled WGS sequence"/>
</dbReference>
<dbReference type="EMBL" id="CZCU02000153">
    <property type="protein sequence ID" value="VXD23134.1"/>
    <property type="molecule type" value="Genomic_DNA"/>
</dbReference>
<protein>
    <recommendedName>
        <fullName evidence="4">Low temperature-induced protein</fullName>
    </recommendedName>
</protein>
<dbReference type="RefSeq" id="WP_083625400.1">
    <property type="nucleotide sequence ID" value="NZ_LR734878.1"/>
</dbReference>
<organism evidence="2 3">
    <name type="scientific">Planktothrix serta PCC 8927</name>
    <dbReference type="NCBI Taxonomy" id="671068"/>
    <lineage>
        <taxon>Bacteria</taxon>
        <taxon>Bacillati</taxon>
        <taxon>Cyanobacteriota</taxon>
        <taxon>Cyanophyceae</taxon>
        <taxon>Oscillatoriophycideae</taxon>
        <taxon>Oscillatoriales</taxon>
        <taxon>Microcoleaceae</taxon>
        <taxon>Planktothrix</taxon>
    </lineage>
</organism>